<organism evidence="3 4">
    <name type="scientific">Candidatus Nomurabacteria bacterium RIFOXYA1_FULL_35_17</name>
    <dbReference type="NCBI Taxonomy" id="1801798"/>
    <lineage>
        <taxon>Bacteria</taxon>
        <taxon>Candidatus Nomuraibacteriota</taxon>
    </lineage>
</organism>
<dbReference type="PRINTS" id="PR00081">
    <property type="entry name" value="GDHRDH"/>
</dbReference>
<evidence type="ECO:0000256" key="1">
    <source>
        <dbReference type="ARBA" id="ARBA00006484"/>
    </source>
</evidence>
<evidence type="ECO:0008006" key="5">
    <source>
        <dbReference type="Google" id="ProtNLM"/>
    </source>
</evidence>
<evidence type="ECO:0000313" key="4">
    <source>
        <dbReference type="Proteomes" id="UP000179274"/>
    </source>
</evidence>
<dbReference type="Proteomes" id="UP000179274">
    <property type="component" value="Unassembled WGS sequence"/>
</dbReference>
<evidence type="ECO:0000313" key="3">
    <source>
        <dbReference type="EMBL" id="OGJ05716.1"/>
    </source>
</evidence>
<dbReference type="AlphaFoldDB" id="A0A1F6YH77"/>
<evidence type="ECO:0000256" key="2">
    <source>
        <dbReference type="ARBA" id="ARBA00023002"/>
    </source>
</evidence>
<dbReference type="SUPFAM" id="SSF51735">
    <property type="entry name" value="NAD(P)-binding Rossmann-fold domains"/>
    <property type="match status" value="1"/>
</dbReference>
<dbReference type="PANTHER" id="PTHR43669">
    <property type="entry name" value="5-KETO-D-GLUCONATE 5-REDUCTASE"/>
    <property type="match status" value="1"/>
</dbReference>
<gene>
    <name evidence="3" type="ORF">A2192_02075</name>
</gene>
<protein>
    <recommendedName>
        <fullName evidence="5">Short-chain dehydrogenase</fullName>
    </recommendedName>
</protein>
<dbReference type="InterPro" id="IPR036291">
    <property type="entry name" value="NAD(P)-bd_dom_sf"/>
</dbReference>
<accession>A0A1F6YH77</accession>
<keyword evidence="2" id="KW-0560">Oxidoreductase</keyword>
<dbReference type="Gene3D" id="3.40.50.720">
    <property type="entry name" value="NAD(P)-binding Rossmann-like Domain"/>
    <property type="match status" value="1"/>
</dbReference>
<reference evidence="3 4" key="1">
    <citation type="journal article" date="2016" name="Nat. Commun.">
        <title>Thousands of microbial genomes shed light on interconnected biogeochemical processes in an aquifer system.</title>
        <authorList>
            <person name="Anantharaman K."/>
            <person name="Brown C.T."/>
            <person name="Hug L.A."/>
            <person name="Sharon I."/>
            <person name="Castelle C.J."/>
            <person name="Probst A.J."/>
            <person name="Thomas B.C."/>
            <person name="Singh A."/>
            <person name="Wilkins M.J."/>
            <person name="Karaoz U."/>
            <person name="Brodie E.L."/>
            <person name="Williams K.H."/>
            <person name="Hubbard S.S."/>
            <person name="Banfield J.F."/>
        </authorList>
    </citation>
    <scope>NUCLEOTIDE SEQUENCE [LARGE SCALE GENOMIC DNA]</scope>
</reference>
<dbReference type="GO" id="GO:0016491">
    <property type="term" value="F:oxidoreductase activity"/>
    <property type="evidence" value="ECO:0007669"/>
    <property type="project" value="UniProtKB-KW"/>
</dbReference>
<comment type="similarity">
    <text evidence="1">Belongs to the short-chain dehydrogenases/reductases (SDR) family.</text>
</comment>
<proteinExistence type="inferred from homology"/>
<sequence length="266" mass="29453">MKENSFLEGQKRVMITGGTEGIGRSIADNFLLSNSQVAICARTKEKIAQAKDVFPIAEVVDLSDLSQAESFSKKVVRDLGGIDFVILNAGVHGVPIGEESTEEKFKREAHAIRVNYEAPFVISQSLRDDLKKSKGVLVYMTSQHAKFDPSKVPESAKPYAISKRKLEEFFTKFAQDPENDGILVIGIDPGPVDTKLREEIRIKGSAELSAVAQRDKDNKVLKDPKLVGKIIYKIVTERADFNQGTGGYTKPIKSGDIVRIDEHYLQ</sequence>
<dbReference type="PANTHER" id="PTHR43669:SF3">
    <property type="entry name" value="ALCOHOL DEHYDROGENASE, PUTATIVE (AFU_ORTHOLOGUE AFUA_3G03445)-RELATED"/>
    <property type="match status" value="1"/>
</dbReference>
<dbReference type="EMBL" id="MFVW01000034">
    <property type="protein sequence ID" value="OGJ05716.1"/>
    <property type="molecule type" value="Genomic_DNA"/>
</dbReference>
<dbReference type="Pfam" id="PF00106">
    <property type="entry name" value="adh_short"/>
    <property type="match status" value="1"/>
</dbReference>
<comment type="caution">
    <text evidence="3">The sequence shown here is derived from an EMBL/GenBank/DDBJ whole genome shotgun (WGS) entry which is preliminary data.</text>
</comment>
<dbReference type="InterPro" id="IPR002347">
    <property type="entry name" value="SDR_fam"/>
</dbReference>
<dbReference type="CDD" id="cd05233">
    <property type="entry name" value="SDR_c"/>
    <property type="match status" value="1"/>
</dbReference>
<name>A0A1F6YH77_9BACT</name>